<reference evidence="2 3" key="2">
    <citation type="submission" date="2020-08" db="EMBL/GenBank/DDBJ databases">
        <authorList>
            <person name="Partida-Martinez L."/>
            <person name="Huntemann M."/>
            <person name="Clum A."/>
            <person name="Wang J."/>
            <person name="Palaniappan K."/>
            <person name="Ritter S."/>
            <person name="Chen I.-M."/>
            <person name="Stamatis D."/>
            <person name="Reddy T."/>
            <person name="O'Malley R."/>
            <person name="Daum C."/>
            <person name="Shapiro N."/>
            <person name="Ivanova N."/>
            <person name="Kyrpides N."/>
            <person name="Woyke T."/>
        </authorList>
    </citation>
    <scope>NUCLEOTIDE SEQUENCE [LARGE SCALE GENOMIC DNA]</scope>
    <source>
        <strain evidence="2 3">AS3.13</strain>
    </source>
</reference>
<dbReference type="InterPro" id="IPR014567">
    <property type="entry name" value="UCP031900"/>
</dbReference>
<gene>
    <name evidence="2" type="ORF">F4693_002564</name>
</gene>
<evidence type="ECO:0000313" key="2">
    <source>
        <dbReference type="EMBL" id="MBB6505572.1"/>
    </source>
</evidence>
<dbReference type="InterPro" id="IPR027372">
    <property type="entry name" value="Phytase-like_dom"/>
</dbReference>
<feature type="domain" description="Phytase-like" evidence="1">
    <location>
        <begin position="64"/>
        <end position="304"/>
    </location>
</feature>
<evidence type="ECO:0000259" key="1">
    <source>
        <dbReference type="Pfam" id="PF13449"/>
    </source>
</evidence>
<reference evidence="2 3" key="1">
    <citation type="submission" date="2020-08" db="EMBL/GenBank/DDBJ databases">
        <title>The Agave Microbiome: Exploring the role of microbial communities in plant adaptations to desert environments.</title>
        <authorList>
            <person name="Partida-Martinez L.P."/>
        </authorList>
    </citation>
    <scope>NUCLEOTIDE SEQUENCE [LARGE SCALE GENOMIC DNA]</scope>
    <source>
        <strain evidence="2 3">AS3.13</strain>
    </source>
</reference>
<dbReference type="Proteomes" id="UP000522313">
    <property type="component" value="Unassembled WGS sequence"/>
</dbReference>
<protein>
    <recommendedName>
        <fullName evidence="1">Phytase-like domain-containing protein</fullName>
    </recommendedName>
</protein>
<name>A0A7X0JFA0_9SPHN</name>
<dbReference type="PIRSF" id="PIRSF031900">
    <property type="entry name" value="UCP031900"/>
    <property type="match status" value="1"/>
</dbReference>
<comment type="caution">
    <text evidence="2">The sequence shown here is derived from an EMBL/GenBank/DDBJ whole genome shotgun (WGS) entry which is preliminary data.</text>
</comment>
<dbReference type="SUPFAM" id="SSF101898">
    <property type="entry name" value="NHL repeat"/>
    <property type="match status" value="1"/>
</dbReference>
<dbReference type="AlphaFoldDB" id="A0A7X0JFA0"/>
<dbReference type="EMBL" id="JACHBT010000013">
    <property type="protein sequence ID" value="MBB6505572.1"/>
    <property type="molecule type" value="Genomic_DNA"/>
</dbReference>
<dbReference type="Pfam" id="PF13449">
    <property type="entry name" value="Phytase-like"/>
    <property type="match status" value="1"/>
</dbReference>
<dbReference type="RefSeq" id="WP_184506412.1">
    <property type="nucleotide sequence ID" value="NZ_JACHBT010000013.1"/>
</dbReference>
<evidence type="ECO:0000313" key="3">
    <source>
        <dbReference type="Proteomes" id="UP000522313"/>
    </source>
</evidence>
<proteinExistence type="predicted"/>
<accession>A0A7X0JFA0</accession>
<organism evidence="2 3">
    <name type="scientific">Sphingomonas endophytica</name>
    <dbReference type="NCBI Taxonomy" id="869719"/>
    <lineage>
        <taxon>Bacteria</taxon>
        <taxon>Pseudomonadati</taxon>
        <taxon>Pseudomonadota</taxon>
        <taxon>Alphaproteobacteria</taxon>
        <taxon>Sphingomonadales</taxon>
        <taxon>Sphingomonadaceae</taxon>
        <taxon>Sphingomonas</taxon>
    </lineage>
</organism>
<sequence>MRWPITLALVLLLVPPWTGDGRRALFAPGLRVTATRFEPRGGWPRRIGALEPVGAVSLTANQRAFGGLSALALHRGQAILLSDGGLVVRLRIAGGTVSTLGTAELTDGPETGWRKASRDTESLVVDPHTGRAWIGYERINMIWRYGADLNHADAASYPLAMRDWGVNSSIESLTRLNDGRFLAFREGGLWQDGARAALLFYGDPALYDTPNASLRYLPPPHHSPSDAAVLPDGDILVLNRRVHLPMRFEMTLVRIPARSIRPGALLRGQVVARFGDTLGRENAEGLAVSQERGQTMIWLVTDNDGAFWRRTILAKFRWRG</sequence>